<gene>
    <name evidence="1" type="ORF">ACFOU2_09635</name>
</gene>
<dbReference type="EMBL" id="JBHRZT010000043">
    <property type="protein sequence ID" value="MFC3883746.1"/>
    <property type="molecule type" value="Genomic_DNA"/>
</dbReference>
<name>A0ABV8B3G8_9BACI</name>
<sequence length="77" mass="8709">MRKILIVPSGKIEEFQQMAEENAVPEIAEGIPPRLFGLYKEEDLPVIHTEEPEPPQPPTDAERIKSLEETVNFLLGL</sequence>
<evidence type="ECO:0000313" key="1">
    <source>
        <dbReference type="EMBL" id="MFC3883746.1"/>
    </source>
</evidence>
<accession>A0ABV8B3G8</accession>
<organism evidence="1 2">
    <name type="scientific">Bacillus songklensis</name>
    <dbReference type="NCBI Taxonomy" id="1069116"/>
    <lineage>
        <taxon>Bacteria</taxon>
        <taxon>Bacillati</taxon>
        <taxon>Bacillota</taxon>
        <taxon>Bacilli</taxon>
        <taxon>Bacillales</taxon>
        <taxon>Bacillaceae</taxon>
        <taxon>Bacillus</taxon>
    </lineage>
</organism>
<proteinExistence type="predicted"/>
<keyword evidence="2" id="KW-1185">Reference proteome</keyword>
<protein>
    <submittedName>
        <fullName evidence="1">Uncharacterized protein</fullName>
    </submittedName>
</protein>
<evidence type="ECO:0000313" key="2">
    <source>
        <dbReference type="Proteomes" id="UP001595752"/>
    </source>
</evidence>
<dbReference type="RefSeq" id="WP_377914531.1">
    <property type="nucleotide sequence ID" value="NZ_JBHRZT010000043.1"/>
</dbReference>
<reference evidence="2" key="1">
    <citation type="journal article" date="2019" name="Int. J. Syst. Evol. Microbiol.">
        <title>The Global Catalogue of Microorganisms (GCM) 10K type strain sequencing project: providing services to taxonomists for standard genome sequencing and annotation.</title>
        <authorList>
            <consortium name="The Broad Institute Genomics Platform"/>
            <consortium name="The Broad Institute Genome Sequencing Center for Infectious Disease"/>
            <person name="Wu L."/>
            <person name="Ma J."/>
        </authorList>
    </citation>
    <scope>NUCLEOTIDE SEQUENCE [LARGE SCALE GENOMIC DNA]</scope>
    <source>
        <strain evidence="2">CCUG 61889</strain>
    </source>
</reference>
<dbReference type="Proteomes" id="UP001595752">
    <property type="component" value="Unassembled WGS sequence"/>
</dbReference>
<comment type="caution">
    <text evidence="1">The sequence shown here is derived from an EMBL/GenBank/DDBJ whole genome shotgun (WGS) entry which is preliminary data.</text>
</comment>